<dbReference type="AlphaFoldDB" id="A0A089P0E0"/>
<sequence>MSNGGLSGFGWRGRLDPGTARLSPEPAVDSLPRSQVVLRVASDQEVERSVR</sequence>
<dbReference type="HOGENOM" id="CLU_3100741_0_0_5"/>
<organism evidence="2 3">
    <name type="scientific">Methylobacterium oryzae CBMB20</name>
    <dbReference type="NCBI Taxonomy" id="693986"/>
    <lineage>
        <taxon>Bacteria</taxon>
        <taxon>Pseudomonadati</taxon>
        <taxon>Pseudomonadota</taxon>
        <taxon>Alphaproteobacteria</taxon>
        <taxon>Hyphomicrobiales</taxon>
        <taxon>Methylobacteriaceae</taxon>
        <taxon>Methylobacterium</taxon>
    </lineage>
</organism>
<evidence type="ECO:0000313" key="2">
    <source>
        <dbReference type="EMBL" id="AIQ91503.1"/>
    </source>
</evidence>
<dbReference type="KEGG" id="mor:MOC_3748"/>
<evidence type="ECO:0000313" key="3">
    <source>
        <dbReference type="Proteomes" id="UP000029492"/>
    </source>
</evidence>
<feature type="compositionally biased region" description="Gly residues" evidence="1">
    <location>
        <begin position="1"/>
        <end position="11"/>
    </location>
</feature>
<name>A0A089P0E0_9HYPH</name>
<accession>A0A089P0E0</accession>
<reference evidence="2 3" key="1">
    <citation type="journal article" date="2014" name="PLoS ONE">
        <title>Genome Information of Methylobacterium oryzae, a Plant-Probiotic Methylotroph in the Phyllosphere.</title>
        <authorList>
            <person name="Kwak M.J."/>
            <person name="Jeong H."/>
            <person name="Madhaiyan M."/>
            <person name="Lee Y."/>
            <person name="Sa T.M."/>
            <person name="Oh T.K."/>
            <person name="Kim J.F."/>
        </authorList>
    </citation>
    <scope>NUCLEOTIDE SEQUENCE [LARGE SCALE GENOMIC DNA]</scope>
    <source>
        <strain evidence="2 3">CBMB20</strain>
    </source>
</reference>
<feature type="region of interest" description="Disordered" evidence="1">
    <location>
        <begin position="1"/>
        <end position="33"/>
    </location>
</feature>
<protein>
    <submittedName>
        <fullName evidence="2">Protein of unassigned function</fullName>
    </submittedName>
</protein>
<dbReference type="Proteomes" id="UP000029492">
    <property type="component" value="Chromosome"/>
</dbReference>
<proteinExistence type="predicted"/>
<evidence type="ECO:0000256" key="1">
    <source>
        <dbReference type="SAM" id="MobiDB-lite"/>
    </source>
</evidence>
<dbReference type="EMBL" id="CP003811">
    <property type="protein sequence ID" value="AIQ91503.1"/>
    <property type="molecule type" value="Genomic_DNA"/>
</dbReference>
<keyword evidence="3" id="KW-1185">Reference proteome</keyword>
<gene>
    <name evidence="2" type="ORF">MOC_3748</name>
</gene>